<dbReference type="Gene3D" id="3.40.30.10">
    <property type="entry name" value="Glutaredoxin"/>
    <property type="match status" value="1"/>
</dbReference>
<dbReference type="PANTHER" id="PTHR13887">
    <property type="entry name" value="GLUTATHIONE S-TRANSFERASE KAPPA"/>
    <property type="match status" value="1"/>
</dbReference>
<dbReference type="CDD" id="cd03024">
    <property type="entry name" value="DsbA_FrnE"/>
    <property type="match status" value="1"/>
</dbReference>
<dbReference type="EMBL" id="LT965929">
    <property type="protein sequence ID" value="SOU42932.1"/>
    <property type="molecule type" value="Genomic_DNA"/>
</dbReference>
<dbReference type="GO" id="GO:0016491">
    <property type="term" value="F:oxidoreductase activity"/>
    <property type="evidence" value="ECO:0007669"/>
    <property type="project" value="InterPro"/>
</dbReference>
<feature type="domain" description="DSBA-like thioredoxin" evidence="1">
    <location>
        <begin position="6"/>
        <end position="207"/>
    </location>
</feature>
<proteinExistence type="predicted"/>
<dbReference type="Proteomes" id="UP000615003">
    <property type="component" value="Unassembled WGS sequence"/>
</dbReference>
<dbReference type="EMBL" id="AQGW01000025">
    <property type="protein sequence ID" value="MBE0384549.1"/>
    <property type="molecule type" value="Genomic_DNA"/>
</dbReference>
<name>A0A2K4XF29_PSEVC</name>
<sequence>MKNFKIDIVSDVMCPWCVVGYKNLETALGQLKDEMSADITWHPFELNPDMPLEGQDLNEHLMQKYNLSEEQGDENRKNMFEAGLRAGFTFNFDGERIMINSFDLHRLLTWAREEDKQTELKLAMFEAHFTDLKYLNQEEALLDVVESVGLDKEQARSILHSDKYVQTVRQEQDRFKQLGITSVPTFIINDKYAISGGQPSDSFIQALKQISEEEEAKQDA</sequence>
<dbReference type="SUPFAM" id="SSF52833">
    <property type="entry name" value="Thioredoxin-like"/>
    <property type="match status" value="1"/>
</dbReference>
<evidence type="ECO:0000313" key="5">
    <source>
        <dbReference type="Proteomes" id="UP000615003"/>
    </source>
</evidence>
<accession>A0A2K4XF29</accession>
<gene>
    <name evidence="3" type="ORF">PCAR9_B0460</name>
    <name evidence="2" type="ORF">PCARR_b0545</name>
</gene>
<dbReference type="OrthoDB" id="9799122at2"/>
<reference evidence="3 4" key="2">
    <citation type="submission" date="2017-11" db="EMBL/GenBank/DDBJ databases">
        <authorList>
            <person name="Han C.G."/>
        </authorList>
    </citation>
    <scope>NUCLEOTIDE SEQUENCE [LARGE SCALE GENOMIC DNA]</scope>
    <source>
        <strain evidence="4">ATCC 43555</strain>
        <strain evidence="3">ATCC43555</strain>
    </source>
</reference>
<organism evidence="3 4">
    <name type="scientific">Pseudoalteromonas carrageenovora IAM 12662</name>
    <dbReference type="NCBI Taxonomy" id="1314868"/>
    <lineage>
        <taxon>Bacteria</taxon>
        <taxon>Pseudomonadati</taxon>
        <taxon>Pseudomonadota</taxon>
        <taxon>Gammaproteobacteria</taxon>
        <taxon>Alteromonadales</taxon>
        <taxon>Pseudoalteromonadaceae</taxon>
        <taxon>Pseudoalteromonas</taxon>
    </lineage>
</organism>
<keyword evidence="5" id="KW-1185">Reference proteome</keyword>
<protein>
    <submittedName>
        <fullName evidence="3">Disulfide bond formation protein DsbA</fullName>
    </submittedName>
</protein>
<dbReference type="AlphaFoldDB" id="A0A2K4XF29"/>
<evidence type="ECO:0000313" key="4">
    <source>
        <dbReference type="Proteomes" id="UP000238288"/>
    </source>
</evidence>
<evidence type="ECO:0000259" key="1">
    <source>
        <dbReference type="Pfam" id="PF01323"/>
    </source>
</evidence>
<dbReference type="InterPro" id="IPR001853">
    <property type="entry name" value="DSBA-like_thioredoxin_dom"/>
</dbReference>
<reference evidence="2 5" key="1">
    <citation type="submission" date="2015-06" db="EMBL/GenBank/DDBJ databases">
        <title>Genome sequence of Pseudoalteromonas carrageenovora.</title>
        <authorList>
            <person name="Xie B.-B."/>
            <person name="Rong J.-C."/>
            <person name="Qin Q.-L."/>
            <person name="Zhang Y.-Z."/>
        </authorList>
    </citation>
    <scope>NUCLEOTIDE SEQUENCE [LARGE SCALE GENOMIC DNA]</scope>
    <source>
        <strain evidence="2 5">IAM 12662</strain>
    </source>
</reference>
<dbReference type="Proteomes" id="UP000238288">
    <property type="component" value="Chromosome PCAR9b"/>
</dbReference>
<dbReference type="Pfam" id="PF01323">
    <property type="entry name" value="DSBA"/>
    <property type="match status" value="1"/>
</dbReference>
<dbReference type="InterPro" id="IPR036249">
    <property type="entry name" value="Thioredoxin-like_sf"/>
</dbReference>
<dbReference type="RefSeq" id="WP_104644004.1">
    <property type="nucleotide sequence ID" value="NZ_AQGW01000025.1"/>
</dbReference>
<dbReference type="PANTHER" id="PTHR13887:SF41">
    <property type="entry name" value="THIOREDOXIN SUPERFAMILY PROTEIN"/>
    <property type="match status" value="1"/>
</dbReference>
<evidence type="ECO:0000313" key="3">
    <source>
        <dbReference type="EMBL" id="SOU42932.1"/>
    </source>
</evidence>
<evidence type="ECO:0000313" key="2">
    <source>
        <dbReference type="EMBL" id="MBE0384549.1"/>
    </source>
</evidence>
<dbReference type="GeneID" id="93665639"/>